<sequence length="375" mass="40415">MRHTRGRTVDITTLDELDHRLRAGARTLSGWRVRSVDLTERGAELGRCRLAGATFLGCRFAEGDAARVEASGALVLPQIPDVPVDVYRHELYEARELFDTLRWSESVDGRAYAWSKPGAIDDAEVSTEVPLARTLHDHAIDLALDRWREGRRVVGVMGGHAASRGTSLFTDAARLGHRLGGAGLTVATGGGPGAMEAANLGARLSSRDDAVLGEALRMLAAVPSYRPSVDAWVLSAFDTLTALDPPEADGGPVANLGIPTWHYGHEPPNVFATAIAKYFRNATREAILLEVCDAGIVFLPGAGGTVQEVFQDACENYYADEASVAPMVLVGRRHWTEELPAWPLLQALASGRAMEPHVHLVDTVEEALEVVTSSR</sequence>
<dbReference type="PANTHER" id="PTHR43393:SF3">
    <property type="entry name" value="LYSINE DECARBOXYLASE-LIKE PROTEIN"/>
    <property type="match status" value="1"/>
</dbReference>
<dbReference type="Gene3D" id="3.40.50.450">
    <property type="match status" value="1"/>
</dbReference>
<dbReference type="AlphaFoldDB" id="A0A7Y9JRD0"/>
<organism evidence="1 2">
    <name type="scientific">Nocardioides marinisabuli</name>
    <dbReference type="NCBI Taxonomy" id="419476"/>
    <lineage>
        <taxon>Bacteria</taxon>
        <taxon>Bacillati</taxon>
        <taxon>Actinomycetota</taxon>
        <taxon>Actinomycetes</taxon>
        <taxon>Propionibacteriales</taxon>
        <taxon>Nocardioidaceae</taxon>
        <taxon>Nocardioides</taxon>
    </lineage>
</organism>
<accession>A0A7Y9JRD0</accession>
<dbReference type="GO" id="GO:0005829">
    <property type="term" value="C:cytosol"/>
    <property type="evidence" value="ECO:0007669"/>
    <property type="project" value="TreeGrafter"/>
</dbReference>
<evidence type="ECO:0000313" key="2">
    <source>
        <dbReference type="Proteomes" id="UP000516957"/>
    </source>
</evidence>
<evidence type="ECO:0000313" key="1">
    <source>
        <dbReference type="EMBL" id="NYD58360.1"/>
    </source>
</evidence>
<proteinExistence type="predicted"/>
<dbReference type="RefSeq" id="WP_258016926.1">
    <property type="nucleotide sequence ID" value="NZ_CP059163.1"/>
</dbReference>
<dbReference type="InterPro" id="IPR052341">
    <property type="entry name" value="LOG_family_nucleotidases"/>
</dbReference>
<dbReference type="PANTHER" id="PTHR43393">
    <property type="entry name" value="CYTOKININ RIBOSIDE 5'-MONOPHOSPHATE PHOSPHORIBOHYDROLASE"/>
    <property type="match status" value="1"/>
</dbReference>
<comment type="caution">
    <text evidence="1">The sequence shown here is derived from an EMBL/GenBank/DDBJ whole genome shotgun (WGS) entry which is preliminary data.</text>
</comment>
<keyword evidence="2" id="KW-1185">Reference proteome</keyword>
<name>A0A7Y9JRD0_9ACTN</name>
<dbReference type="EMBL" id="JACCBE010000001">
    <property type="protein sequence ID" value="NYD58360.1"/>
    <property type="molecule type" value="Genomic_DNA"/>
</dbReference>
<dbReference type="Proteomes" id="UP000516957">
    <property type="component" value="Unassembled WGS sequence"/>
</dbReference>
<protein>
    <submittedName>
        <fullName evidence="1">Putative Rossmann-fold nucleotide-binding protein</fullName>
    </submittedName>
</protein>
<reference evidence="1 2" key="1">
    <citation type="submission" date="2020-07" db="EMBL/GenBank/DDBJ databases">
        <title>Sequencing the genomes of 1000 actinobacteria strains.</title>
        <authorList>
            <person name="Klenk H.-P."/>
        </authorList>
    </citation>
    <scope>NUCLEOTIDE SEQUENCE [LARGE SCALE GENOMIC DNA]</scope>
    <source>
        <strain evidence="1 2">DSM 18965</strain>
    </source>
</reference>
<gene>
    <name evidence="1" type="ORF">BKA08_002598</name>
</gene>
<dbReference type="SUPFAM" id="SSF102405">
    <property type="entry name" value="MCP/YpsA-like"/>
    <property type="match status" value="1"/>
</dbReference>